<dbReference type="Proteomes" id="UP000297245">
    <property type="component" value="Unassembled WGS sequence"/>
</dbReference>
<protein>
    <submittedName>
        <fullName evidence="1">Uncharacterized protein</fullName>
    </submittedName>
</protein>
<proteinExistence type="predicted"/>
<dbReference type="AlphaFoldDB" id="A0A4V4HH95"/>
<dbReference type="OrthoDB" id="192832at2759"/>
<evidence type="ECO:0000313" key="1">
    <source>
        <dbReference type="EMBL" id="THV01816.1"/>
    </source>
</evidence>
<organism evidence="1 2">
    <name type="scientific">Dendrothele bispora (strain CBS 962.96)</name>
    <dbReference type="NCBI Taxonomy" id="1314807"/>
    <lineage>
        <taxon>Eukaryota</taxon>
        <taxon>Fungi</taxon>
        <taxon>Dikarya</taxon>
        <taxon>Basidiomycota</taxon>
        <taxon>Agaricomycotina</taxon>
        <taxon>Agaricomycetes</taxon>
        <taxon>Agaricomycetidae</taxon>
        <taxon>Agaricales</taxon>
        <taxon>Agaricales incertae sedis</taxon>
        <taxon>Dendrothele</taxon>
    </lineage>
</organism>
<dbReference type="EMBL" id="ML179084">
    <property type="protein sequence ID" value="THV01816.1"/>
    <property type="molecule type" value="Genomic_DNA"/>
</dbReference>
<gene>
    <name evidence="1" type="ORF">K435DRAFT_836737</name>
</gene>
<reference evidence="1 2" key="1">
    <citation type="journal article" date="2019" name="Nat. Ecol. Evol.">
        <title>Megaphylogeny resolves global patterns of mushroom evolution.</title>
        <authorList>
            <person name="Varga T."/>
            <person name="Krizsan K."/>
            <person name="Foldi C."/>
            <person name="Dima B."/>
            <person name="Sanchez-Garcia M."/>
            <person name="Sanchez-Ramirez S."/>
            <person name="Szollosi G.J."/>
            <person name="Szarkandi J.G."/>
            <person name="Papp V."/>
            <person name="Albert L."/>
            <person name="Andreopoulos W."/>
            <person name="Angelini C."/>
            <person name="Antonin V."/>
            <person name="Barry K.W."/>
            <person name="Bougher N.L."/>
            <person name="Buchanan P."/>
            <person name="Buyck B."/>
            <person name="Bense V."/>
            <person name="Catcheside P."/>
            <person name="Chovatia M."/>
            <person name="Cooper J."/>
            <person name="Damon W."/>
            <person name="Desjardin D."/>
            <person name="Finy P."/>
            <person name="Geml J."/>
            <person name="Haridas S."/>
            <person name="Hughes K."/>
            <person name="Justo A."/>
            <person name="Karasinski D."/>
            <person name="Kautmanova I."/>
            <person name="Kiss B."/>
            <person name="Kocsube S."/>
            <person name="Kotiranta H."/>
            <person name="LaButti K.M."/>
            <person name="Lechner B.E."/>
            <person name="Liimatainen K."/>
            <person name="Lipzen A."/>
            <person name="Lukacs Z."/>
            <person name="Mihaltcheva S."/>
            <person name="Morgado L.N."/>
            <person name="Niskanen T."/>
            <person name="Noordeloos M.E."/>
            <person name="Ohm R.A."/>
            <person name="Ortiz-Santana B."/>
            <person name="Ovrebo C."/>
            <person name="Racz N."/>
            <person name="Riley R."/>
            <person name="Savchenko A."/>
            <person name="Shiryaev A."/>
            <person name="Soop K."/>
            <person name="Spirin V."/>
            <person name="Szebenyi C."/>
            <person name="Tomsovsky M."/>
            <person name="Tulloss R.E."/>
            <person name="Uehling J."/>
            <person name="Grigoriev I.V."/>
            <person name="Vagvolgyi C."/>
            <person name="Papp T."/>
            <person name="Martin F.M."/>
            <person name="Miettinen O."/>
            <person name="Hibbett D.S."/>
            <person name="Nagy L.G."/>
        </authorList>
    </citation>
    <scope>NUCLEOTIDE SEQUENCE [LARGE SCALE GENOMIC DNA]</scope>
    <source>
        <strain evidence="1 2">CBS 962.96</strain>
    </source>
</reference>
<keyword evidence="2" id="KW-1185">Reference proteome</keyword>
<accession>A0A4V4HH95</accession>
<sequence length="233" mass="26280">MARSLFVYHKMNTQGIPSSIVAWDEMLTSIKKSSWFNFFADEDPTHGTVNYVNKSFALQLPRVRPGWNGVHVKGDDTTWLADGEFRNSFSRCWLLAVPCNSEHYLYFYVYLSMTIPLPVSVPVPISGFHYLLLVSRSKRGLGSSVLFQTVLSLFSDFLTSVRISRLFILDINRAPWGCAIWSAWWTVGRGSGCFLTPDFDFTGAVVVTAYKNGVGFRMERTSILQGEGAFTVK</sequence>
<evidence type="ECO:0000313" key="2">
    <source>
        <dbReference type="Proteomes" id="UP000297245"/>
    </source>
</evidence>
<name>A0A4V4HH95_DENBC</name>